<organism evidence="1 2">
    <name type="scientific">Rousettus aegyptiacus</name>
    <name type="common">Egyptian fruit bat</name>
    <name type="synonym">Pteropus aegyptiacus</name>
    <dbReference type="NCBI Taxonomy" id="9407"/>
    <lineage>
        <taxon>Eukaryota</taxon>
        <taxon>Metazoa</taxon>
        <taxon>Chordata</taxon>
        <taxon>Craniata</taxon>
        <taxon>Vertebrata</taxon>
        <taxon>Euteleostomi</taxon>
        <taxon>Mammalia</taxon>
        <taxon>Eutheria</taxon>
        <taxon>Laurasiatheria</taxon>
        <taxon>Chiroptera</taxon>
        <taxon>Yinpterochiroptera</taxon>
        <taxon>Pteropodoidea</taxon>
        <taxon>Pteropodidae</taxon>
        <taxon>Rousettinae</taxon>
        <taxon>Rousettus</taxon>
    </lineage>
</organism>
<reference evidence="1 2" key="1">
    <citation type="journal article" date="2020" name="Nature">
        <title>Six reference-quality genomes reveal evolution of bat adaptations.</title>
        <authorList>
            <person name="Jebb D."/>
            <person name="Huang Z."/>
            <person name="Pippel M."/>
            <person name="Hughes G.M."/>
            <person name="Lavrichenko K."/>
            <person name="Devanna P."/>
            <person name="Winkler S."/>
            <person name="Jermiin L.S."/>
            <person name="Skirmuntt E.C."/>
            <person name="Katzourakis A."/>
            <person name="Burkitt-Gray L."/>
            <person name="Ray D.A."/>
            <person name="Sullivan K.A.M."/>
            <person name="Roscito J.G."/>
            <person name="Kirilenko B.M."/>
            <person name="Davalos L.M."/>
            <person name="Corthals A.P."/>
            <person name="Power M.L."/>
            <person name="Jones G."/>
            <person name="Ransome R.D."/>
            <person name="Dechmann D.K.N."/>
            <person name="Locatelli A.G."/>
            <person name="Puechmaille S.J."/>
            <person name="Fedrigo O."/>
            <person name="Jarvis E.D."/>
            <person name="Hiller M."/>
            <person name="Vernes S.C."/>
            <person name="Myers E.W."/>
            <person name="Teeling E.C."/>
        </authorList>
    </citation>
    <scope>NUCLEOTIDE SEQUENCE [LARGE SCALE GENOMIC DNA]</scope>
    <source>
        <strain evidence="1">MRouAeg1</strain>
        <tissue evidence="1">Muscle</tissue>
    </source>
</reference>
<name>A0A7J8ELB9_ROUAE</name>
<comment type="caution">
    <text evidence="1">The sequence shown here is derived from an EMBL/GenBank/DDBJ whole genome shotgun (WGS) entry which is preliminary data.</text>
</comment>
<evidence type="ECO:0000313" key="1">
    <source>
        <dbReference type="EMBL" id="KAF6435862.1"/>
    </source>
</evidence>
<dbReference type="AlphaFoldDB" id="A0A7J8ELB9"/>
<proteinExistence type="predicted"/>
<keyword evidence="2" id="KW-1185">Reference proteome</keyword>
<dbReference type="Proteomes" id="UP000593571">
    <property type="component" value="Unassembled WGS sequence"/>
</dbReference>
<gene>
    <name evidence="1" type="ORF">HJG63_012579</name>
</gene>
<evidence type="ECO:0000313" key="2">
    <source>
        <dbReference type="Proteomes" id="UP000593571"/>
    </source>
</evidence>
<dbReference type="EMBL" id="JACASE010000009">
    <property type="protein sequence ID" value="KAF6435862.1"/>
    <property type="molecule type" value="Genomic_DNA"/>
</dbReference>
<accession>A0A7J8ELB9</accession>
<sequence length="124" mass="14300">MHTRWHPNPKNSVLNQTPLPFREELGGWVVFHTFLSLGIIWRQAEQETPGLRGTSELFLYTLPVGKCHLFHPSEKHLCMCEMFACELFSLSTVVILLQIPKKSCWTKQKTTVAEPPPRPPQTYI</sequence>
<protein>
    <submittedName>
        <fullName evidence="1">Uncharacterized protein</fullName>
    </submittedName>
</protein>